<dbReference type="Proteomes" id="UP000813427">
    <property type="component" value="Unassembled WGS sequence"/>
</dbReference>
<evidence type="ECO:0000256" key="1">
    <source>
        <dbReference type="SAM" id="SignalP"/>
    </source>
</evidence>
<dbReference type="AlphaFoldDB" id="A0A8K0RNS4"/>
<dbReference type="EMBL" id="JAGPXF010000007">
    <property type="protein sequence ID" value="KAH7236072.1"/>
    <property type="molecule type" value="Genomic_DNA"/>
</dbReference>
<organism evidence="2 3">
    <name type="scientific">Fusarium tricinctum</name>
    <dbReference type="NCBI Taxonomy" id="61284"/>
    <lineage>
        <taxon>Eukaryota</taxon>
        <taxon>Fungi</taxon>
        <taxon>Dikarya</taxon>
        <taxon>Ascomycota</taxon>
        <taxon>Pezizomycotina</taxon>
        <taxon>Sordariomycetes</taxon>
        <taxon>Hypocreomycetidae</taxon>
        <taxon>Hypocreales</taxon>
        <taxon>Nectriaceae</taxon>
        <taxon>Fusarium</taxon>
        <taxon>Fusarium tricinctum species complex</taxon>
    </lineage>
</organism>
<sequence length="77" mass="8551">MLCLPTLRMWLLVWLCTIALPEASSGVRSENHSTYHWGHIATCMQITRTSPTAKALTEVNCMMCAGYSPLPLMTVPL</sequence>
<reference evidence="2" key="1">
    <citation type="journal article" date="2021" name="Nat. Commun.">
        <title>Genetic determinants of endophytism in the Arabidopsis root mycobiome.</title>
        <authorList>
            <person name="Mesny F."/>
            <person name="Miyauchi S."/>
            <person name="Thiergart T."/>
            <person name="Pickel B."/>
            <person name="Atanasova L."/>
            <person name="Karlsson M."/>
            <person name="Huettel B."/>
            <person name="Barry K.W."/>
            <person name="Haridas S."/>
            <person name="Chen C."/>
            <person name="Bauer D."/>
            <person name="Andreopoulos W."/>
            <person name="Pangilinan J."/>
            <person name="LaButti K."/>
            <person name="Riley R."/>
            <person name="Lipzen A."/>
            <person name="Clum A."/>
            <person name="Drula E."/>
            <person name="Henrissat B."/>
            <person name="Kohler A."/>
            <person name="Grigoriev I.V."/>
            <person name="Martin F.M."/>
            <person name="Hacquard S."/>
        </authorList>
    </citation>
    <scope>NUCLEOTIDE SEQUENCE</scope>
    <source>
        <strain evidence="2">MPI-SDFR-AT-0068</strain>
    </source>
</reference>
<accession>A0A8K0RNS4</accession>
<keyword evidence="1" id="KW-0732">Signal</keyword>
<gene>
    <name evidence="2" type="ORF">BKA59DRAFT_299688</name>
</gene>
<keyword evidence="3" id="KW-1185">Reference proteome</keyword>
<evidence type="ECO:0000313" key="2">
    <source>
        <dbReference type="EMBL" id="KAH7236072.1"/>
    </source>
</evidence>
<protein>
    <recommendedName>
        <fullName evidence="4">Secreted protein</fullName>
    </recommendedName>
</protein>
<evidence type="ECO:0008006" key="4">
    <source>
        <dbReference type="Google" id="ProtNLM"/>
    </source>
</evidence>
<name>A0A8K0RNS4_9HYPO</name>
<proteinExistence type="predicted"/>
<feature type="chain" id="PRO_5035478408" description="Secreted protein" evidence="1">
    <location>
        <begin position="27"/>
        <end position="77"/>
    </location>
</feature>
<comment type="caution">
    <text evidence="2">The sequence shown here is derived from an EMBL/GenBank/DDBJ whole genome shotgun (WGS) entry which is preliminary data.</text>
</comment>
<feature type="signal peptide" evidence="1">
    <location>
        <begin position="1"/>
        <end position="26"/>
    </location>
</feature>
<evidence type="ECO:0000313" key="3">
    <source>
        <dbReference type="Proteomes" id="UP000813427"/>
    </source>
</evidence>